<dbReference type="Proteomes" id="UP000465361">
    <property type="component" value="Unassembled WGS sequence"/>
</dbReference>
<accession>A0A7I9XWI8</accession>
<dbReference type="Gene3D" id="3.90.420.10">
    <property type="entry name" value="Oxidoreductase, molybdopterin-binding domain"/>
    <property type="match status" value="1"/>
</dbReference>
<dbReference type="SUPFAM" id="SSF56524">
    <property type="entry name" value="Oxidoreductase molybdopterin-binding domain"/>
    <property type="match status" value="1"/>
</dbReference>
<feature type="transmembrane region" description="Helical" evidence="1">
    <location>
        <begin position="44"/>
        <end position="66"/>
    </location>
</feature>
<dbReference type="GO" id="GO:0022904">
    <property type="term" value="P:respiratory electron transport chain"/>
    <property type="evidence" value="ECO:0007669"/>
    <property type="project" value="InterPro"/>
</dbReference>
<keyword evidence="4" id="KW-1185">Reference proteome</keyword>
<feature type="transmembrane region" description="Helical" evidence="1">
    <location>
        <begin position="128"/>
        <end position="148"/>
    </location>
</feature>
<sequence length="377" mass="42434">MTSQILTRQDCAAVLPNAVSTGIQYASLDFPPNQGWTNYNGLQILAYFTTVFIAAPLAFITGLLQAPAIAARFGFGRGIFNRQVARTIHFAVLVWMVFFIIVHTVMVFTTGLVANLNHIVLGKNTQSYWALLIYGVAMVIITGLWLIASPMTLRYPAVVQIVGRCMVGWVKSLMEWSHPNATYSEKDISPYLWPNGTIPTSEHYRKLQASNWKDYSLRIAGLVENPINLSYDELRALPKHETVTQHYCIQGWSGIAKWGGVRMADILDIVRPLPSARWVVFYSLAEGAGGAEEGRYYDCHQIGHMREPTCLLAYEMNGKPLNVSHGAPLRLRNERELGFKQVKWIEGIEFVESFAQLGYGQGGYNEDHEFYGYRMPI</sequence>
<evidence type="ECO:0000259" key="2">
    <source>
        <dbReference type="Pfam" id="PF00174"/>
    </source>
</evidence>
<gene>
    <name evidence="3" type="ORF">MBOT_14920</name>
</gene>
<dbReference type="EMBL" id="BLKW01000002">
    <property type="protein sequence ID" value="GFG74127.1"/>
    <property type="molecule type" value="Genomic_DNA"/>
</dbReference>
<evidence type="ECO:0000313" key="4">
    <source>
        <dbReference type="Proteomes" id="UP000465361"/>
    </source>
</evidence>
<dbReference type="Gene3D" id="1.20.950.20">
    <property type="entry name" value="Transmembrane di-heme cytochromes, Chain C"/>
    <property type="match status" value="1"/>
</dbReference>
<keyword evidence="1" id="KW-0472">Membrane</keyword>
<dbReference type="InterPro" id="IPR036374">
    <property type="entry name" value="OxRdtase_Mopterin-bd_sf"/>
</dbReference>
<proteinExistence type="predicted"/>
<organism evidence="3 4">
    <name type="scientific">Mycobacterium botniense</name>
    <dbReference type="NCBI Taxonomy" id="84962"/>
    <lineage>
        <taxon>Bacteria</taxon>
        <taxon>Bacillati</taxon>
        <taxon>Actinomycetota</taxon>
        <taxon>Actinomycetes</taxon>
        <taxon>Mycobacteriales</taxon>
        <taxon>Mycobacteriaceae</taxon>
        <taxon>Mycobacterium</taxon>
    </lineage>
</organism>
<dbReference type="RefSeq" id="WP_246216634.1">
    <property type="nucleotide sequence ID" value="NZ_BLKW01000002.1"/>
</dbReference>
<reference evidence="3 4" key="1">
    <citation type="journal article" date="2019" name="Emerg. Microbes Infect.">
        <title>Comprehensive subspecies identification of 175 nontuberculous mycobacteria species based on 7547 genomic profiles.</title>
        <authorList>
            <person name="Matsumoto Y."/>
            <person name="Kinjo T."/>
            <person name="Motooka D."/>
            <person name="Nabeya D."/>
            <person name="Jung N."/>
            <person name="Uechi K."/>
            <person name="Horii T."/>
            <person name="Iida T."/>
            <person name="Fujita J."/>
            <person name="Nakamura S."/>
        </authorList>
    </citation>
    <scope>NUCLEOTIDE SEQUENCE [LARGE SCALE GENOMIC DNA]</scope>
    <source>
        <strain evidence="3 4">JCM 17322</strain>
    </source>
</reference>
<evidence type="ECO:0000256" key="1">
    <source>
        <dbReference type="SAM" id="Phobius"/>
    </source>
</evidence>
<dbReference type="InterPro" id="IPR016174">
    <property type="entry name" value="Di-haem_cyt_TM"/>
</dbReference>
<keyword evidence="1" id="KW-0812">Transmembrane</keyword>
<feature type="transmembrane region" description="Helical" evidence="1">
    <location>
        <begin position="87"/>
        <end position="108"/>
    </location>
</feature>
<evidence type="ECO:0000313" key="3">
    <source>
        <dbReference type="EMBL" id="GFG74127.1"/>
    </source>
</evidence>
<dbReference type="GO" id="GO:0016020">
    <property type="term" value="C:membrane"/>
    <property type="evidence" value="ECO:0007669"/>
    <property type="project" value="InterPro"/>
</dbReference>
<protein>
    <recommendedName>
        <fullName evidence="2">Oxidoreductase molybdopterin-binding domain-containing protein</fullName>
    </recommendedName>
</protein>
<dbReference type="AlphaFoldDB" id="A0A7I9XWI8"/>
<dbReference type="PANTHER" id="PTHR43032">
    <property type="entry name" value="PROTEIN-METHIONINE-SULFOXIDE REDUCTASE"/>
    <property type="match status" value="1"/>
</dbReference>
<comment type="caution">
    <text evidence="3">The sequence shown here is derived from an EMBL/GenBank/DDBJ whole genome shotgun (WGS) entry which is preliminary data.</text>
</comment>
<name>A0A7I9XWI8_9MYCO</name>
<dbReference type="Pfam" id="PF00174">
    <property type="entry name" value="Oxidored_molyb"/>
    <property type="match status" value="1"/>
</dbReference>
<keyword evidence="1" id="KW-1133">Transmembrane helix</keyword>
<dbReference type="SUPFAM" id="SSF81342">
    <property type="entry name" value="Transmembrane di-heme cytochromes"/>
    <property type="match status" value="1"/>
</dbReference>
<feature type="domain" description="Oxidoreductase molybdopterin-binding" evidence="2">
    <location>
        <begin position="210"/>
        <end position="352"/>
    </location>
</feature>
<dbReference type="InterPro" id="IPR000572">
    <property type="entry name" value="OxRdtase_Mopterin-bd_dom"/>
</dbReference>